<evidence type="ECO:0008006" key="3">
    <source>
        <dbReference type="Google" id="ProtNLM"/>
    </source>
</evidence>
<dbReference type="SUPFAM" id="SSF51735">
    <property type="entry name" value="NAD(P)-binding Rossmann-fold domains"/>
    <property type="match status" value="1"/>
</dbReference>
<accession>A0A4Z0PNF7</accession>
<dbReference type="AlphaFoldDB" id="A0A4Z0PNF7"/>
<organism evidence="1 2">
    <name type="scientific">Hymenobacter elongatus</name>
    <dbReference type="NCBI Taxonomy" id="877208"/>
    <lineage>
        <taxon>Bacteria</taxon>
        <taxon>Pseudomonadati</taxon>
        <taxon>Bacteroidota</taxon>
        <taxon>Cytophagia</taxon>
        <taxon>Cytophagales</taxon>
        <taxon>Hymenobacteraceae</taxon>
        <taxon>Hymenobacter</taxon>
    </lineage>
</organism>
<name>A0A4Z0PNF7_9BACT</name>
<evidence type="ECO:0000313" key="1">
    <source>
        <dbReference type="EMBL" id="TGE17361.1"/>
    </source>
</evidence>
<reference evidence="1 2" key="1">
    <citation type="submission" date="2019-04" db="EMBL/GenBank/DDBJ databases">
        <authorList>
            <person name="Feng G."/>
            <person name="Zhang J."/>
            <person name="Zhu H."/>
        </authorList>
    </citation>
    <scope>NUCLEOTIDE SEQUENCE [LARGE SCALE GENOMIC DNA]</scope>
    <source>
        <strain evidence="1 2">JCM 17223</strain>
    </source>
</reference>
<dbReference type="Gene3D" id="3.40.50.720">
    <property type="entry name" value="NAD(P)-binding Rossmann-like Domain"/>
    <property type="match status" value="1"/>
</dbReference>
<comment type="caution">
    <text evidence="1">The sequence shown here is derived from an EMBL/GenBank/DDBJ whole genome shotgun (WGS) entry which is preliminary data.</text>
</comment>
<dbReference type="EMBL" id="SRLD01000011">
    <property type="protein sequence ID" value="TGE17361.1"/>
    <property type="molecule type" value="Genomic_DNA"/>
</dbReference>
<gene>
    <name evidence="1" type="ORF">E5J99_07285</name>
</gene>
<proteinExistence type="predicted"/>
<dbReference type="InterPro" id="IPR036291">
    <property type="entry name" value="NAD(P)-bd_dom_sf"/>
</dbReference>
<dbReference type="RefSeq" id="WP_135497063.1">
    <property type="nucleotide sequence ID" value="NZ_SRLD01000011.1"/>
</dbReference>
<protein>
    <recommendedName>
        <fullName evidence="3">SDR family NAD(P)-dependent oxidoreductase</fullName>
    </recommendedName>
</protein>
<dbReference type="Proteomes" id="UP000297739">
    <property type="component" value="Unassembled WGS sequence"/>
</dbReference>
<keyword evidence="2" id="KW-1185">Reference proteome</keyword>
<evidence type="ECO:0000313" key="2">
    <source>
        <dbReference type="Proteomes" id="UP000297739"/>
    </source>
</evidence>
<sequence>MRDKKVLITKGSGSIGKALVAEPGQRGVRAIAVMGRRPELLDALAAEFSGVNFLVPATTGYCVAGSTGGLTAAPSMLYHTTHCGGCANAAVQDYFQRH</sequence>